<dbReference type="PANTHER" id="PTHR43017">
    <property type="entry name" value="GALACTOSIDE O-ACETYLTRANSFERASE"/>
    <property type="match status" value="1"/>
</dbReference>
<protein>
    <recommendedName>
        <fullName evidence="5">Acetyltransferase</fullName>
        <ecNumber evidence="5">2.3.1.-</ecNumber>
    </recommendedName>
</protein>
<sequence length="187" mass="20785">MRTEREKMIAGEMYNPNDEQLVKDKEAAKRFCREYNLTDDTNYDLRKKMIQSFLGKTGKDLHIESNFRVEYGYNIEIGENFYSNYDCLLLDICPIIIGANAMLAPGVHIYSATHPIDPMERNSGKEFGKPVKIGDNVWIGGRSVIAPGVTLGNNVVVAAGSVVTKSFPDNVVIGGNPAKIIKNIEVK</sequence>
<dbReference type="PANTHER" id="PTHR43017:SF1">
    <property type="entry name" value="ACETYLTRANSFERASE YJL218W-RELATED"/>
    <property type="match status" value="1"/>
</dbReference>
<keyword evidence="4 5" id="KW-0012">Acyltransferase</keyword>
<dbReference type="InterPro" id="IPR024688">
    <property type="entry name" value="Mac_dom"/>
</dbReference>
<dbReference type="STRING" id="1319815.HMPREF0202_02430"/>
<dbReference type="InterPro" id="IPR001451">
    <property type="entry name" value="Hexapep"/>
</dbReference>
<dbReference type="eggNOG" id="COG0110">
    <property type="taxonomic scope" value="Bacteria"/>
</dbReference>
<dbReference type="Pfam" id="PF12464">
    <property type="entry name" value="Mac"/>
    <property type="match status" value="1"/>
</dbReference>
<dbReference type="InterPro" id="IPR011004">
    <property type="entry name" value="Trimer_LpxA-like_sf"/>
</dbReference>
<evidence type="ECO:0000313" key="8">
    <source>
        <dbReference type="Proteomes" id="UP000017081"/>
    </source>
</evidence>
<dbReference type="FunFam" id="2.160.10.10:FF:000008">
    <property type="entry name" value="Maltose O-acetyltransferase"/>
    <property type="match status" value="1"/>
</dbReference>
<dbReference type="Gene3D" id="2.160.10.10">
    <property type="entry name" value="Hexapeptide repeat proteins"/>
    <property type="match status" value="1"/>
</dbReference>
<dbReference type="AlphaFoldDB" id="U7V6S2"/>
<dbReference type="InterPro" id="IPR039369">
    <property type="entry name" value="LacA-like"/>
</dbReference>
<dbReference type="GO" id="GO:0008870">
    <property type="term" value="F:galactoside O-acetyltransferase activity"/>
    <property type="evidence" value="ECO:0007669"/>
    <property type="project" value="TreeGrafter"/>
</dbReference>
<proteinExistence type="inferred from homology"/>
<organism evidence="7 8">
    <name type="scientific">Cetobacterium somerae ATCC BAA-474</name>
    <dbReference type="NCBI Taxonomy" id="1319815"/>
    <lineage>
        <taxon>Bacteria</taxon>
        <taxon>Fusobacteriati</taxon>
        <taxon>Fusobacteriota</taxon>
        <taxon>Fusobacteriia</taxon>
        <taxon>Fusobacteriales</taxon>
        <taxon>Fusobacteriaceae</taxon>
        <taxon>Cetobacterium</taxon>
    </lineage>
</organism>
<reference evidence="7 8" key="1">
    <citation type="submission" date="2013-08" db="EMBL/GenBank/DDBJ databases">
        <authorList>
            <person name="Weinstock G."/>
            <person name="Sodergren E."/>
            <person name="Wylie T."/>
            <person name="Fulton L."/>
            <person name="Fulton R."/>
            <person name="Fronick C."/>
            <person name="O'Laughlin M."/>
            <person name="Godfrey J."/>
            <person name="Miner T."/>
            <person name="Herter B."/>
            <person name="Appelbaum E."/>
            <person name="Cordes M."/>
            <person name="Lek S."/>
            <person name="Wollam A."/>
            <person name="Pepin K.H."/>
            <person name="Palsikar V.B."/>
            <person name="Mitreva M."/>
            <person name="Wilson R.K."/>
        </authorList>
    </citation>
    <scope>NUCLEOTIDE SEQUENCE [LARGE SCALE GENOMIC DNA]</scope>
    <source>
        <strain evidence="7 8">ATCC BAA-474</strain>
    </source>
</reference>
<keyword evidence="8" id="KW-1185">Reference proteome</keyword>
<evidence type="ECO:0000256" key="1">
    <source>
        <dbReference type="ARBA" id="ARBA00007274"/>
    </source>
</evidence>
<dbReference type="Proteomes" id="UP000017081">
    <property type="component" value="Unassembled WGS sequence"/>
</dbReference>
<comment type="caution">
    <text evidence="7">The sequence shown here is derived from an EMBL/GenBank/DDBJ whole genome shotgun (WGS) entry which is preliminary data.</text>
</comment>
<dbReference type="Pfam" id="PF14602">
    <property type="entry name" value="Hexapep_2"/>
    <property type="match status" value="1"/>
</dbReference>
<keyword evidence="3" id="KW-0677">Repeat</keyword>
<dbReference type="SMART" id="SM01266">
    <property type="entry name" value="Mac"/>
    <property type="match status" value="1"/>
</dbReference>
<dbReference type="RefSeq" id="WP_023051962.1">
    <property type="nucleotide sequence ID" value="NZ_CP173063.2"/>
</dbReference>
<name>U7V6S2_9FUSO</name>
<evidence type="ECO:0000256" key="2">
    <source>
        <dbReference type="ARBA" id="ARBA00022679"/>
    </source>
</evidence>
<evidence type="ECO:0000256" key="5">
    <source>
        <dbReference type="RuleBase" id="RU367021"/>
    </source>
</evidence>
<evidence type="ECO:0000256" key="3">
    <source>
        <dbReference type="ARBA" id="ARBA00022737"/>
    </source>
</evidence>
<gene>
    <name evidence="7" type="ORF">HMPREF0202_02430</name>
</gene>
<dbReference type="EC" id="2.3.1.-" evidence="5"/>
<keyword evidence="2 5" id="KW-0808">Transferase</keyword>
<dbReference type="EMBL" id="AXZF01000119">
    <property type="protein sequence ID" value="ERT67240.1"/>
    <property type="molecule type" value="Genomic_DNA"/>
</dbReference>
<evidence type="ECO:0000259" key="6">
    <source>
        <dbReference type="SMART" id="SM01266"/>
    </source>
</evidence>
<dbReference type="PATRIC" id="fig|1319815.3.peg.2337"/>
<evidence type="ECO:0000256" key="4">
    <source>
        <dbReference type="ARBA" id="ARBA00023315"/>
    </source>
</evidence>
<accession>U7V6S2</accession>
<evidence type="ECO:0000313" key="7">
    <source>
        <dbReference type="EMBL" id="ERT67240.1"/>
    </source>
</evidence>
<feature type="domain" description="Maltose/galactoside acetyltransferase" evidence="6">
    <location>
        <begin position="5"/>
        <end position="59"/>
    </location>
</feature>
<dbReference type="CDD" id="cd03357">
    <property type="entry name" value="LbH_MAT_GAT"/>
    <property type="match status" value="1"/>
</dbReference>
<comment type="similarity">
    <text evidence="1 5">Belongs to the transferase hexapeptide repeat family.</text>
</comment>
<dbReference type="HOGENOM" id="CLU_051638_3_3_0"/>
<dbReference type="SUPFAM" id="SSF51161">
    <property type="entry name" value="Trimeric LpxA-like enzymes"/>
    <property type="match status" value="1"/>
</dbReference>